<keyword evidence="2 8" id="KW-0813">Transport</keyword>
<protein>
    <recommendedName>
        <fullName evidence="8">Ferredoxin</fullName>
    </recommendedName>
</protein>
<keyword evidence="5 8" id="KW-0408">Iron</keyword>
<comment type="function">
    <text evidence="8">Ferredoxins are iron-sulfur proteins that transfer electrons in a wide variety of metabolic reactions.</text>
</comment>
<evidence type="ECO:0000256" key="8">
    <source>
        <dbReference type="RuleBase" id="RU368020"/>
    </source>
</evidence>
<reference evidence="11" key="1">
    <citation type="submission" date="2014-07" db="EMBL/GenBank/DDBJ databases">
        <title>Genome sequencing of plant-pathogenic Streptomyces species.</title>
        <authorList>
            <person name="Harrison J."/>
            <person name="Sapp M."/>
            <person name="Thwaites R."/>
            <person name="Studholme D.J."/>
        </authorList>
    </citation>
    <scope>NUCLEOTIDE SEQUENCE [LARGE SCALE GENOMIC DNA]</scope>
    <source>
        <strain evidence="11">NCPPB 4445</strain>
    </source>
</reference>
<dbReference type="SUPFAM" id="SSF54862">
    <property type="entry name" value="4Fe-4S ferredoxins"/>
    <property type="match status" value="1"/>
</dbReference>
<keyword evidence="3 8" id="KW-0479">Metal-binding</keyword>
<dbReference type="PATRIC" id="fig|42234.21.peg.9200"/>
<comment type="cofactor">
    <cofactor evidence="1">
        <name>[3Fe-4S] cluster</name>
        <dbReference type="ChEBI" id="CHEBI:21137"/>
    </cofactor>
</comment>
<proteinExistence type="predicted"/>
<sequence length="70" mass="7262">MRVAVDRSLCCGAGNCVLVAPGVFDQDEDDGVVVLLTQTPASSDEAATREAAAMCPASAITLRDDIHRDA</sequence>
<organism evidence="10 11">
    <name type="scientific">Streptomyces acidiscabies</name>
    <dbReference type="NCBI Taxonomy" id="42234"/>
    <lineage>
        <taxon>Bacteria</taxon>
        <taxon>Bacillati</taxon>
        <taxon>Actinomycetota</taxon>
        <taxon>Actinomycetes</taxon>
        <taxon>Kitasatosporales</taxon>
        <taxon>Streptomycetaceae</taxon>
        <taxon>Streptomyces</taxon>
    </lineage>
</organism>
<dbReference type="InterPro" id="IPR017896">
    <property type="entry name" value="4Fe4S_Fe-S-bd"/>
</dbReference>
<dbReference type="AlphaFoldDB" id="A0A0L0JD98"/>
<dbReference type="PROSITE" id="PS51379">
    <property type="entry name" value="4FE4S_FER_2"/>
    <property type="match status" value="1"/>
</dbReference>
<dbReference type="PRINTS" id="PR00352">
    <property type="entry name" value="3FE4SFRDOXIN"/>
</dbReference>
<evidence type="ECO:0000313" key="11">
    <source>
        <dbReference type="Proteomes" id="UP000037151"/>
    </source>
</evidence>
<dbReference type="OrthoDB" id="9803319at2"/>
<keyword evidence="7" id="KW-0003">3Fe-4S</keyword>
<evidence type="ECO:0000256" key="6">
    <source>
        <dbReference type="ARBA" id="ARBA00023014"/>
    </source>
</evidence>
<dbReference type="PANTHER" id="PTHR36923:SF3">
    <property type="entry name" value="FERREDOXIN"/>
    <property type="match status" value="1"/>
</dbReference>
<evidence type="ECO:0000256" key="4">
    <source>
        <dbReference type="ARBA" id="ARBA00022982"/>
    </source>
</evidence>
<dbReference type="InterPro" id="IPR001080">
    <property type="entry name" value="3Fe4S_ferredoxin"/>
</dbReference>
<keyword evidence="6 8" id="KW-0411">Iron-sulfur</keyword>
<evidence type="ECO:0000256" key="5">
    <source>
        <dbReference type="ARBA" id="ARBA00023004"/>
    </source>
</evidence>
<gene>
    <name evidence="10" type="ORF">IQ63_44780</name>
</gene>
<dbReference type="PANTHER" id="PTHR36923">
    <property type="entry name" value="FERREDOXIN"/>
    <property type="match status" value="1"/>
</dbReference>
<feature type="domain" description="4Fe-4S ferredoxin-type" evidence="9">
    <location>
        <begin position="1"/>
        <end position="29"/>
    </location>
</feature>
<dbReference type="Proteomes" id="UP000037151">
    <property type="component" value="Unassembled WGS sequence"/>
</dbReference>
<evidence type="ECO:0000256" key="1">
    <source>
        <dbReference type="ARBA" id="ARBA00001927"/>
    </source>
</evidence>
<name>A0A0L0JD98_9ACTN</name>
<evidence type="ECO:0000256" key="7">
    <source>
        <dbReference type="ARBA" id="ARBA00023291"/>
    </source>
</evidence>
<evidence type="ECO:0000313" key="10">
    <source>
        <dbReference type="EMBL" id="KND23330.1"/>
    </source>
</evidence>
<dbReference type="Gene3D" id="3.30.70.20">
    <property type="match status" value="1"/>
</dbReference>
<accession>A0A0L0JD98</accession>
<comment type="caution">
    <text evidence="10">The sequence shown here is derived from an EMBL/GenBank/DDBJ whole genome shotgun (WGS) entry which is preliminary data.</text>
</comment>
<dbReference type="GO" id="GO:0005506">
    <property type="term" value="F:iron ion binding"/>
    <property type="evidence" value="ECO:0007669"/>
    <property type="project" value="UniProtKB-UniRule"/>
</dbReference>
<keyword evidence="4 8" id="KW-0249">Electron transport</keyword>
<dbReference type="GO" id="GO:0009055">
    <property type="term" value="F:electron transfer activity"/>
    <property type="evidence" value="ECO:0007669"/>
    <property type="project" value="UniProtKB-UniRule"/>
</dbReference>
<evidence type="ECO:0000256" key="2">
    <source>
        <dbReference type="ARBA" id="ARBA00022448"/>
    </source>
</evidence>
<dbReference type="Pfam" id="PF13459">
    <property type="entry name" value="Fer4_15"/>
    <property type="match status" value="1"/>
</dbReference>
<evidence type="ECO:0000256" key="3">
    <source>
        <dbReference type="ARBA" id="ARBA00022723"/>
    </source>
</evidence>
<dbReference type="EMBL" id="JPPY01000262">
    <property type="protein sequence ID" value="KND23330.1"/>
    <property type="molecule type" value="Genomic_DNA"/>
</dbReference>
<dbReference type="InterPro" id="IPR051269">
    <property type="entry name" value="Fe-S_cluster_ET"/>
</dbReference>
<evidence type="ECO:0000259" key="9">
    <source>
        <dbReference type="PROSITE" id="PS51379"/>
    </source>
</evidence>
<dbReference type="GO" id="GO:0051538">
    <property type="term" value="F:3 iron, 4 sulfur cluster binding"/>
    <property type="evidence" value="ECO:0007669"/>
    <property type="project" value="UniProtKB-KW"/>
</dbReference>